<organism evidence="8 9">
    <name type="scientific">Furfurilactobacillus siliginis</name>
    <dbReference type="NCBI Taxonomy" id="348151"/>
    <lineage>
        <taxon>Bacteria</taxon>
        <taxon>Bacillati</taxon>
        <taxon>Bacillota</taxon>
        <taxon>Bacilli</taxon>
        <taxon>Lactobacillales</taxon>
        <taxon>Lactobacillaceae</taxon>
        <taxon>Furfurilactobacillus</taxon>
    </lineage>
</organism>
<keyword evidence="2" id="KW-1003">Cell membrane</keyword>
<dbReference type="GO" id="GO:0022857">
    <property type="term" value="F:transmembrane transporter activity"/>
    <property type="evidence" value="ECO:0007669"/>
    <property type="project" value="InterPro"/>
</dbReference>
<dbReference type="EMBL" id="JQCB01000005">
    <property type="protein sequence ID" value="KRN96241.1"/>
    <property type="molecule type" value="Genomic_DNA"/>
</dbReference>
<feature type="transmembrane region" description="Helical" evidence="6">
    <location>
        <begin position="368"/>
        <end position="391"/>
    </location>
</feature>
<feature type="transmembrane region" description="Helical" evidence="6">
    <location>
        <begin position="288"/>
        <end position="313"/>
    </location>
</feature>
<keyword evidence="4 6" id="KW-1133">Transmembrane helix</keyword>
<feature type="transmembrane region" description="Helical" evidence="6">
    <location>
        <begin position="89"/>
        <end position="112"/>
    </location>
</feature>
<accession>A0A0R2L3T3</accession>
<feature type="transmembrane region" description="Helical" evidence="6">
    <location>
        <begin position="132"/>
        <end position="150"/>
    </location>
</feature>
<feature type="transmembrane region" description="Helical" evidence="6">
    <location>
        <begin position="48"/>
        <end position="68"/>
    </location>
</feature>
<proteinExistence type="predicted"/>
<dbReference type="PIRSF" id="PIRSF006060">
    <property type="entry name" value="AA_transporter"/>
    <property type="match status" value="1"/>
</dbReference>
<dbReference type="PANTHER" id="PTHR42770:SF4">
    <property type="entry name" value="ARGININE_ORNITHINE ANTIPORTER-RELATED"/>
    <property type="match status" value="1"/>
</dbReference>
<dbReference type="PANTHER" id="PTHR42770">
    <property type="entry name" value="AMINO ACID TRANSPORTER-RELATED"/>
    <property type="match status" value="1"/>
</dbReference>
<evidence type="ECO:0000256" key="4">
    <source>
        <dbReference type="ARBA" id="ARBA00022989"/>
    </source>
</evidence>
<keyword evidence="9" id="KW-1185">Reference proteome</keyword>
<evidence type="ECO:0000256" key="6">
    <source>
        <dbReference type="SAM" id="Phobius"/>
    </source>
</evidence>
<dbReference type="RefSeq" id="WP_057810093.1">
    <property type="nucleotide sequence ID" value="NZ_BJUD01000002.1"/>
</dbReference>
<feature type="transmembrane region" description="Helical" evidence="6">
    <location>
        <begin position="412"/>
        <end position="429"/>
    </location>
</feature>
<dbReference type="InterPro" id="IPR050367">
    <property type="entry name" value="APC_superfamily"/>
</dbReference>
<sequence>MDANEKKAQAGKMGFVGLVALCVSAMVGSGVFDLPKNMSQVAGVNGQLLAWITTGIGIWFIAETFVILSDVKPGMTAGLYKYGEAGFGAFAGFFTAWGYFVCECAANAAYAVLTMSTLDYFFPGMFTGGNNWPSVIGATVLTWALTALVLRGVEVSSTVQKVATAIMLAVVVVFLATVASHFNMHTFTTNANATQAIASRGDKPMGSLMHQLMSTMMVTLWLFGGVEGAVVMSGKARDAKQVPKATITGFIICIVMYTLVGMLSLGVYSYGHLATLTSPSTAYILTNLWHSTIGRDVITVALLFAVFASWISWIQMLAELPQHAAAEDGSFPKAFAKVSKNNVPSFSIIVATCVIQVIIIIAHFDLNAYQMLLTVVGTMTVPPYLISELYLIKISRKEGEFAEGSKHSRGKALTIALLAFAYTLIMGFAAGPRYIAIAFIVYALGIPLYMVARKQHNKVTFTKRELVFAVIIVLVAIYGVYALIAG</sequence>
<dbReference type="OrthoDB" id="9762947at2"/>
<evidence type="ECO:0000256" key="2">
    <source>
        <dbReference type="ARBA" id="ARBA00022475"/>
    </source>
</evidence>
<feature type="transmembrane region" description="Helical" evidence="6">
    <location>
        <begin position="12"/>
        <end position="32"/>
    </location>
</feature>
<feature type="transmembrane region" description="Helical" evidence="6">
    <location>
        <begin position="435"/>
        <end position="452"/>
    </location>
</feature>
<dbReference type="Pfam" id="PF13520">
    <property type="entry name" value="AA_permease_2"/>
    <property type="match status" value="1"/>
</dbReference>
<feature type="transmembrane region" description="Helical" evidence="6">
    <location>
        <begin position="162"/>
        <end position="182"/>
    </location>
</feature>
<feature type="transmembrane region" description="Helical" evidence="6">
    <location>
        <begin position="464"/>
        <end position="484"/>
    </location>
</feature>
<evidence type="ECO:0000256" key="5">
    <source>
        <dbReference type="ARBA" id="ARBA00023136"/>
    </source>
</evidence>
<evidence type="ECO:0000313" key="10">
    <source>
        <dbReference type="Proteomes" id="UP000321429"/>
    </source>
</evidence>
<evidence type="ECO:0000313" key="7">
    <source>
        <dbReference type="EMBL" id="GEK27834.1"/>
    </source>
</evidence>
<comment type="subcellular location">
    <subcellularLocation>
        <location evidence="1">Cell membrane</location>
        <topology evidence="1">Multi-pass membrane protein</topology>
    </subcellularLocation>
</comment>
<comment type="caution">
    <text evidence="8">The sequence shown here is derived from an EMBL/GenBank/DDBJ whole genome shotgun (WGS) entry which is preliminary data.</text>
</comment>
<keyword evidence="3 6" id="KW-0812">Transmembrane</keyword>
<reference evidence="7 10" key="2">
    <citation type="submission" date="2019-07" db="EMBL/GenBank/DDBJ databases">
        <title>Whole genome shotgun sequence of Lactobacillus siliginis NBRC 101315.</title>
        <authorList>
            <person name="Hosoyama A."/>
            <person name="Uohara A."/>
            <person name="Ohji S."/>
            <person name="Ichikawa N."/>
        </authorList>
    </citation>
    <scope>NUCLEOTIDE SEQUENCE [LARGE SCALE GENOMIC DNA]</scope>
    <source>
        <strain evidence="7 10">NBRC 101315</strain>
    </source>
</reference>
<evidence type="ECO:0000313" key="8">
    <source>
        <dbReference type="EMBL" id="KRN96241.1"/>
    </source>
</evidence>
<protein>
    <submittedName>
        <fullName evidence="7">Arginine/agmatine antiporter</fullName>
    </submittedName>
    <submittedName>
        <fullName evidence="8">Histidine histamine antiporter</fullName>
    </submittedName>
</protein>
<dbReference type="GO" id="GO:0005886">
    <property type="term" value="C:plasma membrane"/>
    <property type="evidence" value="ECO:0007669"/>
    <property type="project" value="UniProtKB-SubCell"/>
</dbReference>
<feature type="transmembrane region" description="Helical" evidence="6">
    <location>
        <begin position="343"/>
        <end position="362"/>
    </location>
</feature>
<gene>
    <name evidence="7" type="primary">aaxC</name>
    <name evidence="8" type="ORF">IV55_GL001627</name>
    <name evidence="7" type="ORF">LSI01_01450</name>
</gene>
<dbReference type="Proteomes" id="UP000051139">
    <property type="component" value="Unassembled WGS sequence"/>
</dbReference>
<keyword evidence="5 6" id="KW-0472">Membrane</keyword>
<dbReference type="Gene3D" id="1.20.1740.10">
    <property type="entry name" value="Amino acid/polyamine transporter I"/>
    <property type="match status" value="1"/>
</dbReference>
<dbReference type="EMBL" id="BJUD01000002">
    <property type="protein sequence ID" value="GEK27834.1"/>
    <property type="molecule type" value="Genomic_DNA"/>
</dbReference>
<feature type="transmembrane region" description="Helical" evidence="6">
    <location>
        <begin position="212"/>
        <end position="233"/>
    </location>
</feature>
<name>A0A0R2L3T3_9LACO</name>
<dbReference type="PATRIC" id="fig|348151.3.peg.1674"/>
<evidence type="ECO:0000256" key="1">
    <source>
        <dbReference type="ARBA" id="ARBA00004651"/>
    </source>
</evidence>
<dbReference type="NCBIfam" id="NF040512">
    <property type="entry name" value="histam_anti_2"/>
    <property type="match status" value="1"/>
</dbReference>
<evidence type="ECO:0000313" key="9">
    <source>
        <dbReference type="Proteomes" id="UP000051139"/>
    </source>
</evidence>
<dbReference type="InterPro" id="IPR002293">
    <property type="entry name" value="AA/rel_permease1"/>
</dbReference>
<reference evidence="8 9" key="1">
    <citation type="journal article" date="2015" name="Genome Announc.">
        <title>Expanding the biotechnology potential of lactobacilli through comparative genomics of 213 strains and associated genera.</title>
        <authorList>
            <person name="Sun Z."/>
            <person name="Harris H.M."/>
            <person name="McCann A."/>
            <person name="Guo C."/>
            <person name="Argimon S."/>
            <person name="Zhang W."/>
            <person name="Yang X."/>
            <person name="Jeffery I.B."/>
            <person name="Cooney J.C."/>
            <person name="Kagawa T.F."/>
            <person name="Liu W."/>
            <person name="Song Y."/>
            <person name="Salvetti E."/>
            <person name="Wrobel A."/>
            <person name="Rasinkangas P."/>
            <person name="Parkhill J."/>
            <person name="Rea M.C."/>
            <person name="O'Sullivan O."/>
            <person name="Ritari J."/>
            <person name="Douillard F.P."/>
            <person name="Paul Ross R."/>
            <person name="Yang R."/>
            <person name="Briner A.E."/>
            <person name="Felis G.E."/>
            <person name="de Vos W.M."/>
            <person name="Barrangou R."/>
            <person name="Klaenhammer T.R."/>
            <person name="Caufield P.W."/>
            <person name="Cui Y."/>
            <person name="Zhang H."/>
            <person name="O'Toole P.W."/>
        </authorList>
    </citation>
    <scope>NUCLEOTIDE SEQUENCE [LARGE SCALE GENOMIC DNA]</scope>
    <source>
        <strain evidence="8 9">DSM 22696</strain>
    </source>
</reference>
<feature type="transmembrane region" description="Helical" evidence="6">
    <location>
        <begin position="245"/>
        <end position="268"/>
    </location>
</feature>
<dbReference type="Proteomes" id="UP000321429">
    <property type="component" value="Unassembled WGS sequence"/>
</dbReference>
<evidence type="ECO:0000256" key="3">
    <source>
        <dbReference type="ARBA" id="ARBA00022692"/>
    </source>
</evidence>
<dbReference type="AlphaFoldDB" id="A0A0R2L3T3"/>